<protein>
    <submittedName>
        <fullName evidence="2">35638_t:CDS:1</fullName>
    </submittedName>
</protein>
<feature type="transmembrane region" description="Helical" evidence="1">
    <location>
        <begin position="118"/>
        <end position="139"/>
    </location>
</feature>
<feature type="transmembrane region" description="Helical" evidence="1">
    <location>
        <begin position="86"/>
        <end position="106"/>
    </location>
</feature>
<gene>
    <name evidence="2" type="ORF">GMARGA_LOCUS29623</name>
</gene>
<keyword evidence="1" id="KW-1133">Transmembrane helix</keyword>
<feature type="non-terminal residue" evidence="2">
    <location>
        <position position="1"/>
    </location>
</feature>
<accession>A0ABN7WDQ6</accession>
<keyword evidence="1" id="KW-0812">Transmembrane</keyword>
<dbReference type="EMBL" id="CAJVQB010040230">
    <property type="protein sequence ID" value="CAG8828172.1"/>
    <property type="molecule type" value="Genomic_DNA"/>
</dbReference>
<reference evidence="2 3" key="1">
    <citation type="submission" date="2021-06" db="EMBL/GenBank/DDBJ databases">
        <authorList>
            <person name="Kallberg Y."/>
            <person name="Tangrot J."/>
            <person name="Rosling A."/>
        </authorList>
    </citation>
    <scope>NUCLEOTIDE SEQUENCE [LARGE SCALE GENOMIC DNA]</scope>
    <source>
        <strain evidence="2 3">120-4 pot B 10/14</strain>
    </source>
</reference>
<sequence length="159" mass="18391">TSHLGTRDLQKEYDRHPTYKQMVISRILKYNLMDENQGCRLTSLIEFTNVISVNAEEGAVPKLSPEELAIYNILGDAEKVTFLKRYYVNLIIALLIILVAITFNILDATQKNKNNDMIKYFTIYLNSIVFGIQLFWAGIEAIRERSDKKDCFLLHQLSQ</sequence>
<dbReference type="Proteomes" id="UP000789901">
    <property type="component" value="Unassembled WGS sequence"/>
</dbReference>
<name>A0ABN7WDQ6_GIGMA</name>
<evidence type="ECO:0000256" key="1">
    <source>
        <dbReference type="SAM" id="Phobius"/>
    </source>
</evidence>
<evidence type="ECO:0000313" key="2">
    <source>
        <dbReference type="EMBL" id="CAG8828172.1"/>
    </source>
</evidence>
<keyword evidence="3" id="KW-1185">Reference proteome</keyword>
<organism evidence="2 3">
    <name type="scientific">Gigaspora margarita</name>
    <dbReference type="NCBI Taxonomy" id="4874"/>
    <lineage>
        <taxon>Eukaryota</taxon>
        <taxon>Fungi</taxon>
        <taxon>Fungi incertae sedis</taxon>
        <taxon>Mucoromycota</taxon>
        <taxon>Glomeromycotina</taxon>
        <taxon>Glomeromycetes</taxon>
        <taxon>Diversisporales</taxon>
        <taxon>Gigasporaceae</taxon>
        <taxon>Gigaspora</taxon>
    </lineage>
</organism>
<proteinExistence type="predicted"/>
<comment type="caution">
    <text evidence="2">The sequence shown here is derived from an EMBL/GenBank/DDBJ whole genome shotgun (WGS) entry which is preliminary data.</text>
</comment>
<evidence type="ECO:0000313" key="3">
    <source>
        <dbReference type="Proteomes" id="UP000789901"/>
    </source>
</evidence>
<keyword evidence="1" id="KW-0472">Membrane</keyword>